<accession>A0A4C1SAK6</accession>
<dbReference type="Proteomes" id="UP000299102">
    <property type="component" value="Unassembled WGS sequence"/>
</dbReference>
<organism evidence="2 3">
    <name type="scientific">Eumeta variegata</name>
    <name type="common">Bagworm moth</name>
    <name type="synonym">Eumeta japonica</name>
    <dbReference type="NCBI Taxonomy" id="151549"/>
    <lineage>
        <taxon>Eukaryota</taxon>
        <taxon>Metazoa</taxon>
        <taxon>Ecdysozoa</taxon>
        <taxon>Arthropoda</taxon>
        <taxon>Hexapoda</taxon>
        <taxon>Insecta</taxon>
        <taxon>Pterygota</taxon>
        <taxon>Neoptera</taxon>
        <taxon>Endopterygota</taxon>
        <taxon>Lepidoptera</taxon>
        <taxon>Glossata</taxon>
        <taxon>Ditrysia</taxon>
        <taxon>Tineoidea</taxon>
        <taxon>Psychidae</taxon>
        <taxon>Oiketicinae</taxon>
        <taxon>Eumeta</taxon>
    </lineage>
</organism>
<name>A0A4C1SAK6_EUMVA</name>
<evidence type="ECO:0000313" key="2">
    <source>
        <dbReference type="EMBL" id="GBO99222.1"/>
    </source>
</evidence>
<protein>
    <submittedName>
        <fullName evidence="2">Uncharacterized protein</fullName>
    </submittedName>
</protein>
<keyword evidence="3" id="KW-1185">Reference proteome</keyword>
<dbReference type="AlphaFoldDB" id="A0A4C1SAK6"/>
<evidence type="ECO:0000313" key="3">
    <source>
        <dbReference type="Proteomes" id="UP000299102"/>
    </source>
</evidence>
<dbReference type="EMBL" id="BGZK01003253">
    <property type="protein sequence ID" value="GBO99222.1"/>
    <property type="molecule type" value="Genomic_DNA"/>
</dbReference>
<feature type="region of interest" description="Disordered" evidence="1">
    <location>
        <begin position="202"/>
        <end position="232"/>
    </location>
</feature>
<reference evidence="2 3" key="1">
    <citation type="journal article" date="2019" name="Commun. Biol.">
        <title>The bagworm genome reveals a unique fibroin gene that provides high tensile strength.</title>
        <authorList>
            <person name="Kono N."/>
            <person name="Nakamura H."/>
            <person name="Ohtoshi R."/>
            <person name="Tomita M."/>
            <person name="Numata K."/>
            <person name="Arakawa K."/>
        </authorList>
    </citation>
    <scope>NUCLEOTIDE SEQUENCE [LARGE SCALE GENOMIC DNA]</scope>
</reference>
<comment type="caution">
    <text evidence="2">The sequence shown here is derived from an EMBL/GenBank/DDBJ whole genome shotgun (WGS) entry which is preliminary data.</text>
</comment>
<evidence type="ECO:0000256" key="1">
    <source>
        <dbReference type="SAM" id="MobiDB-lite"/>
    </source>
</evidence>
<gene>
    <name evidence="2" type="ORF">EVAR_69364_1</name>
</gene>
<sequence length="232" mass="25456">MRPKSKSSVGLELESKVWPESEGEAVLRSKFETGAESTMESESPYVKTEVRIESGIAVGGYNYTRERHAAGPEAVPFKHQFLGRGRSGGYSCHPPAQMIMRAIPLFSLSENLLFIAMKRAPGNPLNLQSCAIENTFSIAEDVYDALDLRPGQVAAQHNTAAGAVALIFSWGRLAFARFLTLNIRPEDRGALGGVVQKIDANTRGPNDIRLRPPPARGRPSRRRRRLATNEAN</sequence>
<proteinExistence type="predicted"/>